<protein>
    <submittedName>
        <fullName evidence="8">Pgt1</fullName>
    </submittedName>
</protein>
<name>A0A2Z2H0S3_ACIBA</name>
<keyword evidence="5 6" id="KW-0472">Membrane</keyword>
<evidence type="ECO:0000259" key="7">
    <source>
        <dbReference type="Pfam" id="PF00884"/>
    </source>
</evidence>
<reference evidence="8" key="2">
    <citation type="submission" date="2017-01" db="EMBL/GenBank/DDBJ databases">
        <authorList>
            <person name="Mah S.A."/>
            <person name="Swanson W.J."/>
            <person name="Moy G.W."/>
            <person name="Vacquier V.D."/>
        </authorList>
    </citation>
    <scope>NUCLEOTIDE SEQUENCE</scope>
    <source>
        <strain evidence="8">BAL_030</strain>
    </source>
</reference>
<feature type="transmembrane region" description="Helical" evidence="6">
    <location>
        <begin position="7"/>
        <end position="39"/>
    </location>
</feature>
<dbReference type="SUPFAM" id="SSF53649">
    <property type="entry name" value="Alkaline phosphatase-like"/>
    <property type="match status" value="1"/>
</dbReference>
<dbReference type="PANTHER" id="PTHR47371">
    <property type="entry name" value="LIPOTEICHOIC ACID SYNTHASE"/>
    <property type="match status" value="1"/>
</dbReference>
<evidence type="ECO:0000256" key="5">
    <source>
        <dbReference type="ARBA" id="ARBA00023136"/>
    </source>
</evidence>
<keyword evidence="2" id="KW-1003">Cell membrane</keyword>
<keyword evidence="3 6" id="KW-0812">Transmembrane</keyword>
<keyword evidence="4 6" id="KW-1133">Transmembrane helix</keyword>
<organism evidence="8">
    <name type="scientific">Acinetobacter baumannii</name>
    <dbReference type="NCBI Taxonomy" id="470"/>
    <lineage>
        <taxon>Bacteria</taxon>
        <taxon>Pseudomonadati</taxon>
        <taxon>Pseudomonadota</taxon>
        <taxon>Gammaproteobacteria</taxon>
        <taxon>Moraxellales</taxon>
        <taxon>Moraxellaceae</taxon>
        <taxon>Acinetobacter</taxon>
        <taxon>Acinetobacter calcoaceticus/baumannii complex</taxon>
    </lineage>
</organism>
<evidence type="ECO:0000256" key="1">
    <source>
        <dbReference type="ARBA" id="ARBA00004651"/>
    </source>
</evidence>
<evidence type="ECO:0000256" key="4">
    <source>
        <dbReference type="ARBA" id="ARBA00022989"/>
    </source>
</evidence>
<evidence type="ECO:0000256" key="6">
    <source>
        <dbReference type="SAM" id="Phobius"/>
    </source>
</evidence>
<dbReference type="InterPro" id="IPR000917">
    <property type="entry name" value="Sulfatase_N"/>
</dbReference>
<dbReference type="EMBL" id="KY434633">
    <property type="protein sequence ID" value="ARR95944.1"/>
    <property type="molecule type" value="Genomic_DNA"/>
</dbReference>
<dbReference type="Gene3D" id="3.40.720.10">
    <property type="entry name" value="Alkaline Phosphatase, subunit A"/>
    <property type="match status" value="1"/>
</dbReference>
<comment type="subcellular location">
    <subcellularLocation>
        <location evidence="1">Cell membrane</location>
        <topology evidence="1">Multi-pass membrane protein</topology>
    </subcellularLocation>
</comment>
<evidence type="ECO:0000256" key="3">
    <source>
        <dbReference type="ARBA" id="ARBA00022692"/>
    </source>
</evidence>
<dbReference type="GO" id="GO:0005886">
    <property type="term" value="C:plasma membrane"/>
    <property type="evidence" value="ECO:0007669"/>
    <property type="project" value="UniProtKB-SubCell"/>
</dbReference>
<evidence type="ECO:0000313" key="8">
    <source>
        <dbReference type="EMBL" id="ARR95944.1"/>
    </source>
</evidence>
<dbReference type="AlphaFoldDB" id="A0A2Z2H0S3"/>
<feature type="transmembrane region" description="Helical" evidence="6">
    <location>
        <begin position="126"/>
        <end position="146"/>
    </location>
</feature>
<feature type="transmembrane region" description="Helical" evidence="6">
    <location>
        <begin position="158"/>
        <end position="177"/>
    </location>
</feature>
<dbReference type="CDD" id="cd16015">
    <property type="entry name" value="LTA_synthase"/>
    <property type="match status" value="1"/>
</dbReference>
<dbReference type="InterPro" id="IPR017850">
    <property type="entry name" value="Alkaline_phosphatase_core_sf"/>
</dbReference>
<gene>
    <name evidence="8" type="primary">pgt1</name>
</gene>
<evidence type="ECO:0000256" key="2">
    <source>
        <dbReference type="ARBA" id="ARBA00022475"/>
    </source>
</evidence>
<dbReference type="PANTHER" id="PTHR47371:SF3">
    <property type="entry name" value="PHOSPHOGLYCEROL TRANSFERASE I"/>
    <property type="match status" value="1"/>
</dbReference>
<dbReference type="InterPro" id="IPR050448">
    <property type="entry name" value="OpgB/LTA_synthase_biosynth"/>
</dbReference>
<feature type="transmembrane region" description="Helical" evidence="6">
    <location>
        <begin position="59"/>
        <end position="76"/>
    </location>
</feature>
<feature type="domain" description="Sulfatase N-terminal" evidence="7">
    <location>
        <begin position="267"/>
        <end position="559"/>
    </location>
</feature>
<dbReference type="Pfam" id="PF00884">
    <property type="entry name" value="Sulfatase"/>
    <property type="match status" value="1"/>
</dbReference>
<reference evidence="8" key="1">
    <citation type="journal article" date="2013" name="PLoS ONE">
        <title>Variation in the Complex Carbohydrate Biosynthesis Loci of Acinetobacter baumannii Genomes.</title>
        <authorList>
            <person name="Kenyon J.J."/>
            <person name="Hall R.M."/>
        </authorList>
    </citation>
    <scope>NUCLEOTIDE SEQUENCE</scope>
    <source>
        <strain evidence="8">BAL_030</strain>
    </source>
</reference>
<sequence length="628" mass="73050">MLVFASILLASFFIVMVFFRQQLLFIFIAFLSTCVGIYVAWDMNLTWHKFYSYLISEKAIFSILFNYAVIQLFFIVIGRKYTALFLSQLFVIFLNFINKKKQQYLFSNLSPEDIFLLPEAMKATPWHLQLIFFMLIIFFLIVLLIAIRKESKATFHTYVPNIIIFALLASGLIYLNFIKNPTGACFSENKPMICASLQEFPNTRNDWIGDYRKIQDYGFVTFYVSKVLDNVTSVLLPNRKVSEQEIQQSLQEHHLVQSLDDNEKEYPNIVIVMEESFWDSHHLDSGLPKDLLSFVHQNQVSNLLSPSFGGGTANVEFEVLTSLNTTFFPNELLYVSKLKKPIYALPYYLNSIGYQTIAMHNNYGYYYNRNKVYPAMGFDKFISLENMIAQKDRSTVFNLGGWATDDLIFDSIKSTLEENEQQPKFIYAITVENHPMYNDDRFGKQNYKFNKELSETEKQKLSTYTAGTARANQKLKELAEYLKTVDRPTILIAFGDHLPNLQEVYESYGFFKDDSERTNLKNYQTPFVVWSNYKLDKKPLKQPYIAASFVAPKLLKLAGLPLSDYYQFVDDVSSCYSAIHQKFINENPTCNFDKKALLKGYENLNKDVLDGHNHTYKIMQNNQKEMEQ</sequence>
<proteinExistence type="predicted"/>
<accession>A0A2Z2H0S3</accession>